<dbReference type="InterPro" id="IPR000949">
    <property type="entry name" value="ELM2_dom"/>
</dbReference>
<reference evidence="4" key="2">
    <citation type="submission" date="2024-10" db="UniProtKB">
        <authorList>
            <consortium name="EnsemblProtists"/>
        </authorList>
    </citation>
    <scope>IDENTIFICATION</scope>
</reference>
<dbReference type="Proteomes" id="UP000013827">
    <property type="component" value="Unassembled WGS sequence"/>
</dbReference>
<feature type="domain" description="ELM2" evidence="3">
    <location>
        <begin position="160"/>
        <end position="248"/>
    </location>
</feature>
<dbReference type="KEGG" id="ehx:EMIHUDRAFT_448627"/>
<keyword evidence="1" id="KW-0539">Nucleus</keyword>
<reference evidence="5" key="1">
    <citation type="journal article" date="2013" name="Nature">
        <title>Pan genome of the phytoplankton Emiliania underpins its global distribution.</title>
        <authorList>
            <person name="Read B.A."/>
            <person name="Kegel J."/>
            <person name="Klute M.J."/>
            <person name="Kuo A."/>
            <person name="Lefebvre S.C."/>
            <person name="Maumus F."/>
            <person name="Mayer C."/>
            <person name="Miller J."/>
            <person name="Monier A."/>
            <person name="Salamov A."/>
            <person name="Young J."/>
            <person name="Aguilar M."/>
            <person name="Claverie J.M."/>
            <person name="Frickenhaus S."/>
            <person name="Gonzalez K."/>
            <person name="Herman E.K."/>
            <person name="Lin Y.C."/>
            <person name="Napier J."/>
            <person name="Ogata H."/>
            <person name="Sarno A.F."/>
            <person name="Shmutz J."/>
            <person name="Schroeder D."/>
            <person name="de Vargas C."/>
            <person name="Verret F."/>
            <person name="von Dassow P."/>
            <person name="Valentin K."/>
            <person name="Van de Peer Y."/>
            <person name="Wheeler G."/>
            <person name="Dacks J.B."/>
            <person name="Delwiche C.F."/>
            <person name="Dyhrman S.T."/>
            <person name="Glockner G."/>
            <person name="John U."/>
            <person name="Richards T."/>
            <person name="Worden A.Z."/>
            <person name="Zhang X."/>
            <person name="Grigoriev I.V."/>
            <person name="Allen A.E."/>
            <person name="Bidle K."/>
            <person name="Borodovsky M."/>
            <person name="Bowler C."/>
            <person name="Brownlee C."/>
            <person name="Cock J.M."/>
            <person name="Elias M."/>
            <person name="Gladyshev V.N."/>
            <person name="Groth M."/>
            <person name="Guda C."/>
            <person name="Hadaegh A."/>
            <person name="Iglesias-Rodriguez M.D."/>
            <person name="Jenkins J."/>
            <person name="Jones B.M."/>
            <person name="Lawson T."/>
            <person name="Leese F."/>
            <person name="Lindquist E."/>
            <person name="Lobanov A."/>
            <person name="Lomsadze A."/>
            <person name="Malik S.B."/>
            <person name="Marsh M.E."/>
            <person name="Mackinder L."/>
            <person name="Mock T."/>
            <person name="Mueller-Roeber B."/>
            <person name="Pagarete A."/>
            <person name="Parker M."/>
            <person name="Probert I."/>
            <person name="Quesneville H."/>
            <person name="Raines C."/>
            <person name="Rensing S.A."/>
            <person name="Riano-Pachon D.M."/>
            <person name="Richier S."/>
            <person name="Rokitta S."/>
            <person name="Shiraiwa Y."/>
            <person name="Soanes D.M."/>
            <person name="van der Giezen M."/>
            <person name="Wahlund T.M."/>
            <person name="Williams B."/>
            <person name="Wilson W."/>
            <person name="Wolfe G."/>
            <person name="Wurch L.L."/>
        </authorList>
    </citation>
    <scope>NUCLEOTIDE SEQUENCE</scope>
</reference>
<feature type="region of interest" description="Disordered" evidence="2">
    <location>
        <begin position="1"/>
        <end position="37"/>
    </location>
</feature>
<sequence length="361" mass="37895">MSAAAQSKKRLAPDSPGGERKRASLGKGGSDVPHLERRASSAALAAAVRGASFGSSSDGASASALAPRCAGARLAAVRGEFEMSVASFAEQLRAASGEKDKGGERGGAGEGVTSKALAKWEAGLARVPARVHAVSERMHAQLLKQLEEESGGGDVVQLVQESMVGAEFQAPVPKYGAAPKACARKDELVWSPRAAAREGVDIPDFLASVKSLLEGDPALPYDEEAALHTLALLRYRRAAALAALEYCVAWRKAHTSRLAALRASHQDGGRVAAVKATLWLSALRAAARERKVAAGDCEALQAGLLKHGKDLAVVRRTHLRERTVGQVVDLYYRAPCEYTACVAAVEEDVAPPPKEATPKVK</sequence>
<dbReference type="HOGENOM" id="CLU_768227_0_0_1"/>
<dbReference type="PROSITE" id="PS51156">
    <property type="entry name" value="ELM2"/>
    <property type="match status" value="1"/>
</dbReference>
<keyword evidence="5" id="KW-1185">Reference proteome</keyword>
<dbReference type="AlphaFoldDB" id="A0A0D3I277"/>
<proteinExistence type="predicted"/>
<evidence type="ECO:0000256" key="1">
    <source>
        <dbReference type="ARBA" id="ARBA00023242"/>
    </source>
</evidence>
<dbReference type="RefSeq" id="XP_005757791.1">
    <property type="nucleotide sequence ID" value="XM_005757734.1"/>
</dbReference>
<name>A0A0D3I277_EMIH1</name>
<evidence type="ECO:0000313" key="4">
    <source>
        <dbReference type="EnsemblProtists" id="EOD05362"/>
    </source>
</evidence>
<evidence type="ECO:0000256" key="2">
    <source>
        <dbReference type="SAM" id="MobiDB-lite"/>
    </source>
</evidence>
<protein>
    <recommendedName>
        <fullName evidence="3">ELM2 domain-containing protein</fullName>
    </recommendedName>
</protein>
<evidence type="ECO:0000259" key="3">
    <source>
        <dbReference type="PROSITE" id="PS51156"/>
    </source>
</evidence>
<dbReference type="GeneID" id="17251578"/>
<organism evidence="4 5">
    <name type="scientific">Emiliania huxleyi (strain CCMP1516)</name>
    <dbReference type="NCBI Taxonomy" id="280463"/>
    <lineage>
        <taxon>Eukaryota</taxon>
        <taxon>Haptista</taxon>
        <taxon>Haptophyta</taxon>
        <taxon>Prymnesiophyceae</taxon>
        <taxon>Isochrysidales</taxon>
        <taxon>Noelaerhabdaceae</taxon>
        <taxon>Emiliania</taxon>
    </lineage>
</organism>
<dbReference type="STRING" id="2903.R1B826"/>
<evidence type="ECO:0000313" key="5">
    <source>
        <dbReference type="Proteomes" id="UP000013827"/>
    </source>
</evidence>
<dbReference type="PaxDb" id="2903-EOD05362"/>
<accession>A0A0D3I277</accession>
<dbReference type="EnsemblProtists" id="EOD05362">
    <property type="protein sequence ID" value="EOD05362"/>
    <property type="gene ID" value="EMIHUDRAFT_448627"/>
</dbReference>